<accession>A0A2G2Y1K7</accession>
<gene>
    <name evidence="1" type="ORF">T459_32557</name>
</gene>
<proteinExistence type="predicted"/>
<dbReference type="EMBL" id="AYRZ02000027">
    <property type="protein sequence ID" value="PHT63622.1"/>
    <property type="molecule type" value="Genomic_DNA"/>
</dbReference>
<keyword evidence="2" id="KW-1185">Reference proteome</keyword>
<dbReference type="Proteomes" id="UP000222542">
    <property type="component" value="Unassembled WGS sequence"/>
</dbReference>
<sequence>MIHLRSTYKLDICVFWRRLQRGRSFSNNLITEIYFQVHKTIWVCLNNVLVGNVRQVFDEQEVELNVVGWNAMIVGFGRQKECNNVGEFSNLVDQGMVPGLLRNGKSIDDSSCFVEGSSFGSSVVRVLGMMGMVPDEYNSFSYFDGVLQCLRGMQRLLMIYCGLGSSVVRVLGALRAISDMGWNAMIVGFGRQEECNNVMELFNLVEGRGNGGR</sequence>
<name>A0A2G2Y1K7_CAPAN</name>
<reference evidence="1 2" key="1">
    <citation type="journal article" date="2014" name="Nat. Genet.">
        <title>Genome sequence of the hot pepper provides insights into the evolution of pungency in Capsicum species.</title>
        <authorList>
            <person name="Kim S."/>
            <person name="Park M."/>
            <person name="Yeom S.I."/>
            <person name="Kim Y.M."/>
            <person name="Lee J.M."/>
            <person name="Lee H.A."/>
            <person name="Seo E."/>
            <person name="Choi J."/>
            <person name="Cheong K."/>
            <person name="Kim K.T."/>
            <person name="Jung K."/>
            <person name="Lee G.W."/>
            <person name="Oh S.K."/>
            <person name="Bae C."/>
            <person name="Kim S.B."/>
            <person name="Lee H.Y."/>
            <person name="Kim S.Y."/>
            <person name="Kim M.S."/>
            <person name="Kang B.C."/>
            <person name="Jo Y.D."/>
            <person name="Yang H.B."/>
            <person name="Jeong H.J."/>
            <person name="Kang W.H."/>
            <person name="Kwon J.K."/>
            <person name="Shin C."/>
            <person name="Lim J.Y."/>
            <person name="Park J.H."/>
            <person name="Huh J.H."/>
            <person name="Kim J.S."/>
            <person name="Kim B.D."/>
            <person name="Cohen O."/>
            <person name="Paran I."/>
            <person name="Suh M.C."/>
            <person name="Lee S.B."/>
            <person name="Kim Y.K."/>
            <person name="Shin Y."/>
            <person name="Noh S.J."/>
            <person name="Park J."/>
            <person name="Seo Y.S."/>
            <person name="Kwon S.Y."/>
            <person name="Kim H.A."/>
            <person name="Park J.M."/>
            <person name="Kim H.J."/>
            <person name="Choi S.B."/>
            <person name="Bosland P.W."/>
            <person name="Reeves G."/>
            <person name="Jo S.H."/>
            <person name="Lee B.W."/>
            <person name="Cho H.T."/>
            <person name="Choi H.S."/>
            <person name="Lee M.S."/>
            <person name="Yu Y."/>
            <person name="Do Choi Y."/>
            <person name="Park B.S."/>
            <person name="van Deynze A."/>
            <person name="Ashrafi H."/>
            <person name="Hill T."/>
            <person name="Kim W.T."/>
            <person name="Pai H.S."/>
            <person name="Ahn H.K."/>
            <person name="Yeam I."/>
            <person name="Giovannoni J.J."/>
            <person name="Rose J.K."/>
            <person name="Sorensen I."/>
            <person name="Lee S.J."/>
            <person name="Kim R.W."/>
            <person name="Choi I.Y."/>
            <person name="Choi B.S."/>
            <person name="Lim J.S."/>
            <person name="Lee Y.H."/>
            <person name="Choi D."/>
        </authorList>
    </citation>
    <scope>NUCLEOTIDE SEQUENCE [LARGE SCALE GENOMIC DNA]</scope>
    <source>
        <strain evidence="2">cv. CM334</strain>
    </source>
</reference>
<dbReference type="Gramene" id="PHT63622">
    <property type="protein sequence ID" value="PHT63622"/>
    <property type="gene ID" value="T459_32557"/>
</dbReference>
<evidence type="ECO:0000313" key="2">
    <source>
        <dbReference type="Proteomes" id="UP000222542"/>
    </source>
</evidence>
<reference evidence="1 2" key="2">
    <citation type="journal article" date="2017" name="Genome Biol.">
        <title>New reference genome sequences of hot pepper reveal the massive evolution of plant disease-resistance genes by retroduplication.</title>
        <authorList>
            <person name="Kim S."/>
            <person name="Park J."/>
            <person name="Yeom S.I."/>
            <person name="Kim Y.M."/>
            <person name="Seo E."/>
            <person name="Kim K.T."/>
            <person name="Kim M.S."/>
            <person name="Lee J.M."/>
            <person name="Cheong K."/>
            <person name="Shin H.S."/>
            <person name="Kim S.B."/>
            <person name="Han K."/>
            <person name="Lee J."/>
            <person name="Park M."/>
            <person name="Lee H.A."/>
            <person name="Lee H.Y."/>
            <person name="Lee Y."/>
            <person name="Oh S."/>
            <person name="Lee J.H."/>
            <person name="Choi E."/>
            <person name="Choi E."/>
            <person name="Lee S.E."/>
            <person name="Jeon J."/>
            <person name="Kim H."/>
            <person name="Choi G."/>
            <person name="Song H."/>
            <person name="Lee J."/>
            <person name="Lee S.C."/>
            <person name="Kwon J.K."/>
            <person name="Lee H.Y."/>
            <person name="Koo N."/>
            <person name="Hong Y."/>
            <person name="Kim R.W."/>
            <person name="Kang W.H."/>
            <person name="Huh J.H."/>
            <person name="Kang B.C."/>
            <person name="Yang T.J."/>
            <person name="Lee Y.H."/>
            <person name="Bennetzen J.L."/>
            <person name="Choi D."/>
        </authorList>
    </citation>
    <scope>NUCLEOTIDE SEQUENCE [LARGE SCALE GENOMIC DNA]</scope>
    <source>
        <strain evidence="2">cv. CM334</strain>
    </source>
</reference>
<organism evidence="1 2">
    <name type="scientific">Capsicum annuum</name>
    <name type="common">Capsicum pepper</name>
    <dbReference type="NCBI Taxonomy" id="4072"/>
    <lineage>
        <taxon>Eukaryota</taxon>
        <taxon>Viridiplantae</taxon>
        <taxon>Streptophyta</taxon>
        <taxon>Embryophyta</taxon>
        <taxon>Tracheophyta</taxon>
        <taxon>Spermatophyta</taxon>
        <taxon>Magnoliopsida</taxon>
        <taxon>eudicotyledons</taxon>
        <taxon>Gunneridae</taxon>
        <taxon>Pentapetalae</taxon>
        <taxon>asterids</taxon>
        <taxon>lamiids</taxon>
        <taxon>Solanales</taxon>
        <taxon>Solanaceae</taxon>
        <taxon>Solanoideae</taxon>
        <taxon>Capsiceae</taxon>
        <taxon>Capsicum</taxon>
    </lineage>
</organism>
<dbReference type="Gene3D" id="1.25.40.10">
    <property type="entry name" value="Tetratricopeptide repeat domain"/>
    <property type="match status" value="1"/>
</dbReference>
<comment type="caution">
    <text evidence="1">The sequence shown here is derived from an EMBL/GenBank/DDBJ whole genome shotgun (WGS) entry which is preliminary data.</text>
</comment>
<dbReference type="AlphaFoldDB" id="A0A2G2Y1K7"/>
<dbReference type="InterPro" id="IPR011990">
    <property type="entry name" value="TPR-like_helical_dom_sf"/>
</dbReference>
<protein>
    <submittedName>
        <fullName evidence="1">Uncharacterized protein</fullName>
    </submittedName>
</protein>
<evidence type="ECO:0000313" key="1">
    <source>
        <dbReference type="EMBL" id="PHT63622.1"/>
    </source>
</evidence>